<evidence type="ECO:0000256" key="9">
    <source>
        <dbReference type="ARBA" id="ARBA00023136"/>
    </source>
</evidence>
<dbReference type="GO" id="GO:0004252">
    <property type="term" value="F:serine-type endopeptidase activity"/>
    <property type="evidence" value="ECO:0007669"/>
    <property type="project" value="InterPro"/>
</dbReference>
<keyword evidence="4 10" id="KW-0645">Protease</keyword>
<feature type="transmembrane region" description="Helical" evidence="10">
    <location>
        <begin position="96"/>
        <end position="114"/>
    </location>
</feature>
<evidence type="ECO:0000256" key="6">
    <source>
        <dbReference type="ARBA" id="ARBA00022801"/>
    </source>
</evidence>
<proteinExistence type="inferred from homology"/>
<feature type="region of interest" description="Disordered" evidence="11">
    <location>
        <begin position="53"/>
        <end position="73"/>
    </location>
</feature>
<comment type="function">
    <text evidence="10">Serine protease involved in intramembrane proteolysis.</text>
</comment>
<evidence type="ECO:0000256" key="4">
    <source>
        <dbReference type="ARBA" id="ARBA00022670"/>
    </source>
</evidence>
<keyword evidence="7 10" id="KW-0720">Serine protease</keyword>
<evidence type="ECO:0000256" key="5">
    <source>
        <dbReference type="ARBA" id="ARBA00022692"/>
    </source>
</evidence>
<feature type="domain" description="Peptidase S54 rhomboid" evidence="12">
    <location>
        <begin position="210"/>
        <end position="346"/>
    </location>
</feature>
<dbReference type="Proteomes" id="UP000193944">
    <property type="component" value="Unassembled WGS sequence"/>
</dbReference>
<keyword evidence="8 10" id="KW-1133">Transmembrane helix</keyword>
<feature type="transmembrane region" description="Helical" evidence="10">
    <location>
        <begin position="270"/>
        <end position="293"/>
    </location>
</feature>
<feature type="compositionally biased region" description="Basic and acidic residues" evidence="11">
    <location>
        <begin position="53"/>
        <end position="68"/>
    </location>
</feature>
<dbReference type="EC" id="3.4.21.105" evidence="10"/>
<evidence type="ECO:0000256" key="8">
    <source>
        <dbReference type="ARBA" id="ARBA00022989"/>
    </source>
</evidence>
<name>A0A1Y1VWB5_9FUNG</name>
<evidence type="ECO:0000313" key="13">
    <source>
        <dbReference type="EMBL" id="ORX65044.1"/>
    </source>
</evidence>
<dbReference type="InterPro" id="IPR035952">
    <property type="entry name" value="Rhomboid-like_sf"/>
</dbReference>
<evidence type="ECO:0000256" key="1">
    <source>
        <dbReference type="ARBA" id="ARBA00000156"/>
    </source>
</evidence>
<keyword evidence="14" id="KW-1185">Reference proteome</keyword>
<dbReference type="AlphaFoldDB" id="A0A1Y1VWB5"/>
<feature type="transmembrane region" description="Helical" evidence="10">
    <location>
        <begin position="211"/>
        <end position="233"/>
    </location>
</feature>
<evidence type="ECO:0000256" key="7">
    <source>
        <dbReference type="ARBA" id="ARBA00022825"/>
    </source>
</evidence>
<reference evidence="13 14" key="1">
    <citation type="submission" date="2016-08" db="EMBL/GenBank/DDBJ databases">
        <title>A Parts List for Fungal Cellulosomes Revealed by Comparative Genomics.</title>
        <authorList>
            <consortium name="DOE Joint Genome Institute"/>
            <person name="Haitjema C.H."/>
            <person name="Gilmore S.P."/>
            <person name="Henske J.K."/>
            <person name="Solomon K.V."/>
            <person name="De Groot R."/>
            <person name="Kuo A."/>
            <person name="Mondo S.J."/>
            <person name="Salamov A.A."/>
            <person name="Labutti K."/>
            <person name="Zhao Z."/>
            <person name="Chiniquy J."/>
            <person name="Barry K."/>
            <person name="Brewer H.M."/>
            <person name="Purvine S.O."/>
            <person name="Wright A.T."/>
            <person name="Boxma B."/>
            <person name="Van Alen T."/>
            <person name="Hackstein J.H."/>
            <person name="Baker S.E."/>
            <person name="Grigoriev I.V."/>
            <person name="O'Malley M.A."/>
        </authorList>
    </citation>
    <scope>NUCLEOTIDE SEQUENCE [LARGE SCALE GENOMIC DNA]</scope>
    <source>
        <strain evidence="13 14">S4</strain>
    </source>
</reference>
<evidence type="ECO:0000256" key="3">
    <source>
        <dbReference type="ARBA" id="ARBA00009045"/>
    </source>
</evidence>
<protein>
    <recommendedName>
        <fullName evidence="10">Rhomboid-type serine protease</fullName>
        <ecNumber evidence="10">3.4.21.105</ecNumber>
    </recommendedName>
</protein>
<dbReference type="EMBL" id="MCFG01000482">
    <property type="protein sequence ID" value="ORX65044.1"/>
    <property type="molecule type" value="Genomic_DNA"/>
</dbReference>
<dbReference type="Gene3D" id="1.20.1540.10">
    <property type="entry name" value="Rhomboid-like"/>
    <property type="match status" value="1"/>
</dbReference>
<dbReference type="STRING" id="1754192.A0A1Y1VWB5"/>
<evidence type="ECO:0000259" key="12">
    <source>
        <dbReference type="Pfam" id="PF01694"/>
    </source>
</evidence>
<dbReference type="GO" id="GO:0016020">
    <property type="term" value="C:membrane"/>
    <property type="evidence" value="ECO:0007669"/>
    <property type="project" value="UniProtKB-SubCell"/>
</dbReference>
<feature type="transmembrane region" description="Helical" evidence="10">
    <location>
        <begin position="305"/>
        <end position="325"/>
    </location>
</feature>
<dbReference type="InterPro" id="IPR022764">
    <property type="entry name" value="Peptidase_S54_rhomboid_dom"/>
</dbReference>
<dbReference type="Pfam" id="PF01694">
    <property type="entry name" value="Rhomboid"/>
    <property type="match status" value="1"/>
</dbReference>
<reference evidence="13 14" key="2">
    <citation type="submission" date="2016-08" db="EMBL/GenBank/DDBJ databases">
        <title>Pervasive Adenine N6-methylation of Active Genes in Fungi.</title>
        <authorList>
            <consortium name="DOE Joint Genome Institute"/>
            <person name="Mondo S.J."/>
            <person name="Dannebaum R.O."/>
            <person name="Kuo R.C."/>
            <person name="Labutti K."/>
            <person name="Haridas S."/>
            <person name="Kuo A."/>
            <person name="Salamov A."/>
            <person name="Ahrendt S.R."/>
            <person name="Lipzen A."/>
            <person name="Sullivan W."/>
            <person name="Andreopoulos W.B."/>
            <person name="Clum A."/>
            <person name="Lindquist E."/>
            <person name="Daum C."/>
            <person name="Ramamoorthy G.K."/>
            <person name="Gryganskyi A."/>
            <person name="Culley D."/>
            <person name="Magnuson J.K."/>
            <person name="James T.Y."/>
            <person name="O'Malley M.A."/>
            <person name="Stajich J.E."/>
            <person name="Spatafora J.W."/>
            <person name="Visel A."/>
            <person name="Grigoriev I.V."/>
        </authorList>
    </citation>
    <scope>NUCLEOTIDE SEQUENCE [LARGE SCALE GENOMIC DNA]</scope>
    <source>
        <strain evidence="13 14">S4</strain>
    </source>
</reference>
<keyword evidence="9 10" id="KW-0472">Membrane</keyword>
<comment type="subcellular location">
    <subcellularLocation>
        <location evidence="2 10">Membrane</location>
        <topology evidence="2 10">Multi-pass membrane protein</topology>
    </subcellularLocation>
</comment>
<feature type="transmembrane region" description="Helical" evidence="10">
    <location>
        <begin position="360"/>
        <end position="377"/>
    </location>
</feature>
<sequence>MRRSKGFSLQSQNSSNNSQYLNYIKYLSSNEQSYTAVDLDPIKEEVEARIQRPEAAFEKQKNESDPNKRKNLKIPSALYNPDVLRQIRQMKRHSPYFMYLITLVQILGLVFSVIKNYYSTHRFVADLNENPMIGPYPSTLINLGARFLPCMQPTNFTGTDCPPGIVSSKHYTQYQVDEYGQFMAVDQTSNYCTIADICGMGMQEGEPPYQWFRFILPIFLHAGVVHLLFNLIFQIRTGFPMEKEFGTWRMAIIYMLSGIFGFMFEAKSVGYSPSVGCSGALYGLLACLLLDLIQSWKIIVKPWWELFKLLILIVISLGFGLIPYIDNFAHIGGFIMGLLTGIILLPIIVFSKKGLIIKRFLMVISTFAVAFLFVWALREFYINGKVCKWCKYLSCIPIKEGWCDYESMY</sequence>
<accession>A0A1Y1VWB5</accession>
<dbReference type="InterPro" id="IPR002610">
    <property type="entry name" value="Peptidase_S54_rhomboid-like"/>
</dbReference>
<dbReference type="PANTHER" id="PTHR22936:SF69">
    <property type="entry name" value="RHOMBOID-LIKE PROTEIN"/>
    <property type="match status" value="1"/>
</dbReference>
<dbReference type="SUPFAM" id="SSF144091">
    <property type="entry name" value="Rhomboid-like"/>
    <property type="match status" value="1"/>
</dbReference>
<evidence type="ECO:0000256" key="2">
    <source>
        <dbReference type="ARBA" id="ARBA00004141"/>
    </source>
</evidence>
<dbReference type="GO" id="GO:0006508">
    <property type="term" value="P:proteolysis"/>
    <property type="evidence" value="ECO:0007669"/>
    <property type="project" value="UniProtKB-KW"/>
</dbReference>
<evidence type="ECO:0000256" key="10">
    <source>
        <dbReference type="RuleBase" id="RU362115"/>
    </source>
</evidence>
<comment type="similarity">
    <text evidence="3 10">Belongs to the peptidase S54 family.</text>
</comment>
<evidence type="ECO:0000313" key="14">
    <source>
        <dbReference type="Proteomes" id="UP000193944"/>
    </source>
</evidence>
<comment type="caution">
    <text evidence="13">The sequence shown here is derived from an EMBL/GenBank/DDBJ whole genome shotgun (WGS) entry which is preliminary data.</text>
</comment>
<evidence type="ECO:0000256" key="11">
    <source>
        <dbReference type="SAM" id="MobiDB-lite"/>
    </source>
</evidence>
<dbReference type="OrthoDB" id="2135164at2759"/>
<organism evidence="13 14">
    <name type="scientific">Anaeromyces robustus</name>
    <dbReference type="NCBI Taxonomy" id="1754192"/>
    <lineage>
        <taxon>Eukaryota</taxon>
        <taxon>Fungi</taxon>
        <taxon>Fungi incertae sedis</taxon>
        <taxon>Chytridiomycota</taxon>
        <taxon>Chytridiomycota incertae sedis</taxon>
        <taxon>Neocallimastigomycetes</taxon>
        <taxon>Neocallimastigales</taxon>
        <taxon>Neocallimastigaceae</taxon>
        <taxon>Anaeromyces</taxon>
    </lineage>
</organism>
<gene>
    <name evidence="13" type="ORF">BCR32DRAFT_212220</name>
</gene>
<comment type="catalytic activity">
    <reaction evidence="1 10">
        <text>Cleaves type-1 transmembrane domains using a catalytic dyad composed of serine and histidine that are contributed by different transmembrane domains.</text>
        <dbReference type="EC" id="3.4.21.105"/>
    </reaction>
</comment>
<feature type="transmembrane region" description="Helical" evidence="10">
    <location>
        <begin position="331"/>
        <end position="351"/>
    </location>
</feature>
<keyword evidence="6 10" id="KW-0378">Hydrolase</keyword>
<dbReference type="PANTHER" id="PTHR22936">
    <property type="entry name" value="RHOMBOID-RELATED"/>
    <property type="match status" value="1"/>
</dbReference>
<keyword evidence="5 10" id="KW-0812">Transmembrane</keyword>
<feature type="transmembrane region" description="Helical" evidence="10">
    <location>
        <begin position="245"/>
        <end position="264"/>
    </location>
</feature>